<name>A0ABP8A2R0_9MICO</name>
<accession>A0ABP8A2R0</accession>
<evidence type="ECO:0000313" key="2">
    <source>
        <dbReference type="Proteomes" id="UP001501079"/>
    </source>
</evidence>
<dbReference type="Proteomes" id="UP001501079">
    <property type="component" value="Unassembled WGS sequence"/>
</dbReference>
<evidence type="ECO:0000313" key="1">
    <source>
        <dbReference type="EMBL" id="GAA4176422.1"/>
    </source>
</evidence>
<reference evidence="2" key="1">
    <citation type="journal article" date="2019" name="Int. J. Syst. Evol. Microbiol.">
        <title>The Global Catalogue of Microorganisms (GCM) 10K type strain sequencing project: providing services to taxonomists for standard genome sequencing and annotation.</title>
        <authorList>
            <consortium name="The Broad Institute Genomics Platform"/>
            <consortium name="The Broad Institute Genome Sequencing Center for Infectious Disease"/>
            <person name="Wu L."/>
            <person name="Ma J."/>
        </authorList>
    </citation>
    <scope>NUCLEOTIDE SEQUENCE [LARGE SCALE GENOMIC DNA]</scope>
    <source>
        <strain evidence="2">JCM 17591</strain>
    </source>
</reference>
<organism evidence="1 2">
    <name type="scientific">Gryllotalpicola koreensis</name>
    <dbReference type="NCBI Taxonomy" id="993086"/>
    <lineage>
        <taxon>Bacteria</taxon>
        <taxon>Bacillati</taxon>
        <taxon>Actinomycetota</taxon>
        <taxon>Actinomycetes</taxon>
        <taxon>Micrococcales</taxon>
        <taxon>Microbacteriaceae</taxon>
        <taxon>Gryllotalpicola</taxon>
    </lineage>
</organism>
<dbReference type="RefSeq" id="WP_344754624.1">
    <property type="nucleotide sequence ID" value="NZ_BAABBW010000004.1"/>
</dbReference>
<proteinExistence type="predicted"/>
<protein>
    <submittedName>
        <fullName evidence="1">Uncharacterized protein</fullName>
    </submittedName>
</protein>
<sequence>MTALTSQFIAQIQRTPFTLVVDGRTVVVRASRARFGLVSAEAEVMEGDVRIGYLTAYSETERGAVPASQVGLGAPRLFRELEPAVRLILRKSPAPNVD</sequence>
<comment type="caution">
    <text evidence="1">The sequence shown here is derived from an EMBL/GenBank/DDBJ whole genome shotgun (WGS) entry which is preliminary data.</text>
</comment>
<dbReference type="EMBL" id="BAABBW010000004">
    <property type="protein sequence ID" value="GAA4176422.1"/>
    <property type="molecule type" value="Genomic_DNA"/>
</dbReference>
<gene>
    <name evidence="1" type="ORF">GCM10022287_23630</name>
</gene>
<keyword evidence="2" id="KW-1185">Reference proteome</keyword>